<dbReference type="PhylomeDB" id="E9GUZ2"/>
<dbReference type="KEGG" id="dpx:DAPPUDRAFT_106802"/>
<dbReference type="InParanoid" id="E9GUZ2"/>
<gene>
    <name evidence="1" type="ORF">DAPPUDRAFT_106802</name>
</gene>
<sequence length="112" mass="12120">MEHAQTCPKKSPPGVVVVMTQSLMTKKLASPPDVYSISVMTKSSSSSPKMEHAQTCPTPDVVAVMTQSLMTQQPASPPDVYSIALMTKSSSTGQISHDKIYYGQMIKLQESE</sequence>
<accession>E9GUZ2</accession>
<reference evidence="1 2" key="1">
    <citation type="journal article" date="2011" name="Science">
        <title>The ecoresponsive genome of Daphnia pulex.</title>
        <authorList>
            <person name="Colbourne J.K."/>
            <person name="Pfrender M.E."/>
            <person name="Gilbert D."/>
            <person name="Thomas W.K."/>
            <person name="Tucker A."/>
            <person name="Oakley T.H."/>
            <person name="Tokishita S."/>
            <person name="Aerts A."/>
            <person name="Arnold G.J."/>
            <person name="Basu M.K."/>
            <person name="Bauer D.J."/>
            <person name="Caceres C.E."/>
            <person name="Carmel L."/>
            <person name="Casola C."/>
            <person name="Choi J.H."/>
            <person name="Detter J.C."/>
            <person name="Dong Q."/>
            <person name="Dusheyko S."/>
            <person name="Eads B.D."/>
            <person name="Frohlich T."/>
            <person name="Geiler-Samerotte K.A."/>
            <person name="Gerlach D."/>
            <person name="Hatcher P."/>
            <person name="Jogdeo S."/>
            <person name="Krijgsveld J."/>
            <person name="Kriventseva E.V."/>
            <person name="Kultz D."/>
            <person name="Laforsch C."/>
            <person name="Lindquist E."/>
            <person name="Lopez J."/>
            <person name="Manak J.R."/>
            <person name="Muller J."/>
            <person name="Pangilinan J."/>
            <person name="Patwardhan R.P."/>
            <person name="Pitluck S."/>
            <person name="Pritham E.J."/>
            <person name="Rechtsteiner A."/>
            <person name="Rho M."/>
            <person name="Rogozin I.B."/>
            <person name="Sakarya O."/>
            <person name="Salamov A."/>
            <person name="Schaack S."/>
            <person name="Shapiro H."/>
            <person name="Shiga Y."/>
            <person name="Skalitzky C."/>
            <person name="Smith Z."/>
            <person name="Souvorov A."/>
            <person name="Sung W."/>
            <person name="Tang Z."/>
            <person name="Tsuchiya D."/>
            <person name="Tu H."/>
            <person name="Vos H."/>
            <person name="Wang M."/>
            <person name="Wolf Y.I."/>
            <person name="Yamagata H."/>
            <person name="Yamada T."/>
            <person name="Ye Y."/>
            <person name="Shaw J.R."/>
            <person name="Andrews J."/>
            <person name="Crease T.J."/>
            <person name="Tang H."/>
            <person name="Lucas S.M."/>
            <person name="Robertson H.M."/>
            <person name="Bork P."/>
            <person name="Koonin E.V."/>
            <person name="Zdobnov E.M."/>
            <person name="Grigoriev I.V."/>
            <person name="Lynch M."/>
            <person name="Boore J.L."/>
        </authorList>
    </citation>
    <scope>NUCLEOTIDE SEQUENCE [LARGE SCALE GENOMIC DNA]</scope>
</reference>
<proteinExistence type="predicted"/>
<evidence type="ECO:0000313" key="2">
    <source>
        <dbReference type="Proteomes" id="UP000000305"/>
    </source>
</evidence>
<organism evidence="1 2">
    <name type="scientific">Daphnia pulex</name>
    <name type="common">Water flea</name>
    <dbReference type="NCBI Taxonomy" id="6669"/>
    <lineage>
        <taxon>Eukaryota</taxon>
        <taxon>Metazoa</taxon>
        <taxon>Ecdysozoa</taxon>
        <taxon>Arthropoda</taxon>
        <taxon>Crustacea</taxon>
        <taxon>Branchiopoda</taxon>
        <taxon>Diplostraca</taxon>
        <taxon>Cladocera</taxon>
        <taxon>Anomopoda</taxon>
        <taxon>Daphniidae</taxon>
        <taxon>Daphnia</taxon>
    </lineage>
</organism>
<dbReference type="AlphaFoldDB" id="E9GUZ2"/>
<protein>
    <submittedName>
        <fullName evidence="1">Uncharacterized protein</fullName>
    </submittedName>
</protein>
<name>E9GUZ2_DAPPU</name>
<keyword evidence="2" id="KW-1185">Reference proteome</keyword>
<dbReference type="Proteomes" id="UP000000305">
    <property type="component" value="Unassembled WGS sequence"/>
</dbReference>
<dbReference type="HOGENOM" id="CLU_2148354_0_0_1"/>
<evidence type="ECO:0000313" key="1">
    <source>
        <dbReference type="EMBL" id="EFX76703.1"/>
    </source>
</evidence>
<dbReference type="EMBL" id="GL732567">
    <property type="protein sequence ID" value="EFX76703.1"/>
    <property type="molecule type" value="Genomic_DNA"/>
</dbReference>